<proteinExistence type="predicted"/>
<dbReference type="SMART" id="SM00507">
    <property type="entry name" value="HNHc"/>
    <property type="match status" value="1"/>
</dbReference>
<dbReference type="GO" id="GO:0004519">
    <property type="term" value="F:endonuclease activity"/>
    <property type="evidence" value="ECO:0007669"/>
    <property type="project" value="UniProtKB-KW"/>
</dbReference>
<accession>A0A6B4FXN9</accession>
<gene>
    <name evidence="2" type="ORF">FC794_08700</name>
</gene>
<keyword evidence="2" id="KW-0255">Endonuclease</keyword>
<dbReference type="Proteomes" id="UP000478995">
    <property type="component" value="Unassembled WGS sequence"/>
</dbReference>
<keyword evidence="2" id="KW-0540">Nuclease</keyword>
<evidence type="ECO:0000313" key="2">
    <source>
        <dbReference type="EMBL" id="NFG16868.1"/>
    </source>
</evidence>
<dbReference type="InterPro" id="IPR003615">
    <property type="entry name" value="HNH_nuc"/>
</dbReference>
<organism evidence="2 3">
    <name type="scientific">Clostridium botulinum</name>
    <dbReference type="NCBI Taxonomy" id="1491"/>
    <lineage>
        <taxon>Bacteria</taxon>
        <taxon>Bacillati</taxon>
        <taxon>Bacillota</taxon>
        <taxon>Clostridia</taxon>
        <taxon>Eubacteriales</taxon>
        <taxon>Clostridiaceae</taxon>
        <taxon>Clostridium</taxon>
    </lineage>
</organism>
<dbReference type="Pfam" id="PF01844">
    <property type="entry name" value="HNH"/>
    <property type="match status" value="1"/>
</dbReference>
<dbReference type="CDD" id="cd00085">
    <property type="entry name" value="HNHc"/>
    <property type="match status" value="1"/>
</dbReference>
<dbReference type="InterPro" id="IPR002711">
    <property type="entry name" value="HNH"/>
</dbReference>
<dbReference type="Gene3D" id="1.10.30.50">
    <property type="match status" value="1"/>
</dbReference>
<dbReference type="AlphaFoldDB" id="A0A6B4FXN9"/>
<dbReference type="InterPro" id="IPR052892">
    <property type="entry name" value="NA-targeting_endonuclease"/>
</dbReference>
<name>A0A6B4FXN9_CLOBO</name>
<dbReference type="PANTHER" id="PTHR33877">
    <property type="entry name" value="SLL1193 PROTEIN"/>
    <property type="match status" value="1"/>
</dbReference>
<dbReference type="GO" id="GO:0008270">
    <property type="term" value="F:zinc ion binding"/>
    <property type="evidence" value="ECO:0007669"/>
    <property type="project" value="InterPro"/>
</dbReference>
<evidence type="ECO:0000259" key="1">
    <source>
        <dbReference type="SMART" id="SM00507"/>
    </source>
</evidence>
<dbReference type="GO" id="GO:0003676">
    <property type="term" value="F:nucleic acid binding"/>
    <property type="evidence" value="ECO:0007669"/>
    <property type="project" value="InterPro"/>
</dbReference>
<protein>
    <submittedName>
        <fullName evidence="2">HNH endonuclease</fullName>
    </submittedName>
</protein>
<reference evidence="2 3" key="1">
    <citation type="submission" date="2019-04" db="EMBL/GenBank/DDBJ databases">
        <title>Genome sequencing of Clostridium botulinum Groups I-IV and Clostridium butyricum.</title>
        <authorList>
            <person name="Brunt J."/>
            <person name="Van Vliet A.H.M."/>
            <person name="Stringer S.C."/>
            <person name="Carter A.T."/>
            <person name="Peck M.W."/>
        </authorList>
    </citation>
    <scope>NUCLEOTIDE SEQUENCE [LARGE SCALE GENOMIC DNA]</scope>
    <source>
        <strain evidence="2 3">IFR 18/037</strain>
    </source>
</reference>
<sequence length="244" mass="28770">MLDNKELIKIKIPTLKCSNRKREYDLYSDKERDEIIYKYLFEGKSHRILDKEILSIDSNYSRGWQSMGVLHYLGIRNDFKGIFRKLKIDDTIEILKKENCGKFSQIIIALERYKIYKCGKHIYKPKVIENEAYINELEQNIRLSKELDYNERIKRLKEASKKPQKINVISVNFKRNPDVVVEVLKRANGFCEYCKEPAPFIRKSDNTPYLEVHHVVPLSEDGEDTIENTVALCPNCHRKAHFGI</sequence>
<dbReference type="RefSeq" id="WP_061319991.1">
    <property type="nucleotide sequence ID" value="NZ_JBODAO010000002.1"/>
</dbReference>
<keyword evidence="2" id="KW-0378">Hydrolase</keyword>
<dbReference type="EMBL" id="SWOY01000002">
    <property type="protein sequence ID" value="NFG16868.1"/>
    <property type="molecule type" value="Genomic_DNA"/>
</dbReference>
<dbReference type="PANTHER" id="PTHR33877:SF1">
    <property type="entry name" value="TYPE IV METHYL-DIRECTED RESTRICTION ENZYME ECOKMCRA"/>
    <property type="match status" value="1"/>
</dbReference>
<evidence type="ECO:0000313" key="3">
    <source>
        <dbReference type="Proteomes" id="UP000478995"/>
    </source>
</evidence>
<feature type="domain" description="HNH nuclease" evidence="1">
    <location>
        <begin position="178"/>
        <end position="238"/>
    </location>
</feature>
<comment type="caution">
    <text evidence="2">The sequence shown here is derived from an EMBL/GenBank/DDBJ whole genome shotgun (WGS) entry which is preliminary data.</text>
</comment>